<dbReference type="PANTHER" id="PTHR46656:SF3">
    <property type="entry name" value="PUTATIVE-RELATED"/>
    <property type="match status" value="1"/>
</dbReference>
<evidence type="ECO:0000313" key="1">
    <source>
        <dbReference type="EMBL" id="UUY04097.1"/>
    </source>
</evidence>
<dbReference type="SUPFAM" id="SSF53756">
    <property type="entry name" value="UDP-Glycosyltransferase/glycogen phosphorylase"/>
    <property type="match status" value="1"/>
</dbReference>
<dbReference type="RefSeq" id="WP_353864590.1">
    <property type="nucleotide sequence ID" value="NZ_CP088295.1"/>
</dbReference>
<gene>
    <name evidence="1" type="ORF">LRS13_00790</name>
</gene>
<keyword evidence="2" id="KW-1185">Reference proteome</keyword>
<organism evidence="1 2">
    <name type="scientific">Svornostia abyssi</name>
    <dbReference type="NCBI Taxonomy" id="2898438"/>
    <lineage>
        <taxon>Bacteria</taxon>
        <taxon>Bacillati</taxon>
        <taxon>Actinomycetota</taxon>
        <taxon>Thermoleophilia</taxon>
        <taxon>Solirubrobacterales</taxon>
        <taxon>Baekduiaceae</taxon>
        <taxon>Svornostia</taxon>
    </lineage>
</organism>
<reference evidence="2" key="1">
    <citation type="submission" date="2021-11" db="EMBL/GenBank/DDBJ databases">
        <title>Cultivation dependent microbiological survey of springs from the worlds oldest radium mine currently devoted to the extraction of radon-saturated water.</title>
        <authorList>
            <person name="Kapinusova G."/>
            <person name="Smrhova T."/>
            <person name="Strejcek M."/>
            <person name="Suman J."/>
            <person name="Jani K."/>
            <person name="Pajer P."/>
            <person name="Uhlik O."/>
        </authorList>
    </citation>
    <scope>NUCLEOTIDE SEQUENCE [LARGE SCALE GENOMIC DNA]</scope>
    <source>
        <strain evidence="2">J379</strain>
    </source>
</reference>
<accession>A0ABY5PHM5</accession>
<sequence>MPQRRTAQIAGVNVVGPLRAESGVGEASRAVVAALDAAGIPVLPVHPPDVSPSRQQVPFRTVTPAEAGFPITVLCLTSLETPGFAGAVGPGFFRGRHTIGLWWWEVEEFPVVMHGGFGWVDEVWAGSDHIAAAITAAAEPHGVPTTRVRIPVRRAAPATRTRADLGLPDGFVFLCVFGYYSSVVRKNPLGAIEAFTRAFAPGEGPSLVIKCIDHEAHPGEHAALLAAAERHPDVHVQAGYADRDEMDALVQRSDAIVSLHRAEGFGFTPAEAMAQGRPVIATRYSGNLEYMTDENSLLIDAPLVPIGPDGGPYPAGARWADPDLDAAAAAMRSLVADPGLGRRLGDRARTDLARRHSPEACGATMRAALEPRADHHRWTRARLAARRLARGRS</sequence>
<dbReference type="Pfam" id="PF20706">
    <property type="entry name" value="GT4-conflict"/>
    <property type="match status" value="1"/>
</dbReference>
<protein>
    <submittedName>
        <fullName evidence="1">Glycosyltransferase family 4 protein</fullName>
    </submittedName>
</protein>
<dbReference type="PANTHER" id="PTHR46656">
    <property type="entry name" value="PUTATIVE-RELATED"/>
    <property type="match status" value="1"/>
</dbReference>
<proteinExistence type="predicted"/>
<evidence type="ECO:0000313" key="2">
    <source>
        <dbReference type="Proteomes" id="UP001058860"/>
    </source>
</evidence>
<dbReference type="CDD" id="cd03801">
    <property type="entry name" value="GT4_PimA-like"/>
    <property type="match status" value="1"/>
</dbReference>
<dbReference type="Proteomes" id="UP001058860">
    <property type="component" value="Chromosome"/>
</dbReference>
<dbReference type="Gene3D" id="3.40.50.2000">
    <property type="entry name" value="Glycogen Phosphorylase B"/>
    <property type="match status" value="1"/>
</dbReference>
<dbReference type="EMBL" id="CP088295">
    <property type="protein sequence ID" value="UUY04097.1"/>
    <property type="molecule type" value="Genomic_DNA"/>
</dbReference>
<name>A0ABY5PHM5_9ACTN</name>